<feature type="chain" id="PRO_5002111258" evidence="1">
    <location>
        <begin position="21"/>
        <end position="286"/>
    </location>
</feature>
<dbReference type="STRING" id="391936.S7S_03975"/>
<accession>A0A0B4XLF6</accession>
<dbReference type="Gene3D" id="3.60.15.10">
    <property type="entry name" value="Ribonuclease Z/Hydroxyacylglutathione hydrolase-like"/>
    <property type="match status" value="1"/>
</dbReference>
<sequence>MLKRTLAALCGLWLALPVPALDIDIYNPGEESTFPVSSVLVTGEREALLIDAQFQRNDAENLVRKIRASGRTLTTIYISHQDPDYYFGLDVLHAAFPDARILATPQTVAGIQASAEGKLAYWGPVLGELAPRELIVPEPLDGDHLLLEGERLEVRGLDGPTPARTYVWIPSQRTIAGGVLVFGNMHVWLADTQSRASRRHWRAALQGMRALSPVTVVPGHFLPGAPLTEASVAFTDAYLETVEEALPKARNAAELIEAVQARYTALKGADTLALSAKVLTGEMDWP</sequence>
<proteinExistence type="predicted"/>
<dbReference type="CDD" id="cd07739">
    <property type="entry name" value="metallo-hydrolase-like_MBL-fold"/>
    <property type="match status" value="1"/>
</dbReference>
<dbReference type="KEGG" id="apac:S7S_03975"/>
<dbReference type="PANTHER" id="PTHR42951:SF14">
    <property type="entry name" value="METALLO-BETA-LACTAMASE SUPERFAMILY PROTEIN"/>
    <property type="match status" value="1"/>
</dbReference>
<keyword evidence="1" id="KW-0732">Signal</keyword>
<dbReference type="SMART" id="SM00849">
    <property type="entry name" value="Lactamase_B"/>
    <property type="match status" value="1"/>
</dbReference>
<dbReference type="InterPro" id="IPR036866">
    <property type="entry name" value="RibonucZ/Hydroxyglut_hydro"/>
</dbReference>
<name>A0A0B4XLF6_9GAMM</name>
<organism evidence="3 4">
    <name type="scientific">Isoalcanivorax pacificus W11-5</name>
    <dbReference type="NCBI Taxonomy" id="391936"/>
    <lineage>
        <taxon>Bacteria</taxon>
        <taxon>Pseudomonadati</taxon>
        <taxon>Pseudomonadota</taxon>
        <taxon>Gammaproteobacteria</taxon>
        <taxon>Oceanospirillales</taxon>
        <taxon>Alcanivoracaceae</taxon>
        <taxon>Isoalcanivorax</taxon>
    </lineage>
</organism>
<gene>
    <name evidence="3" type="ORF">S7S_03975</name>
</gene>
<evidence type="ECO:0000259" key="2">
    <source>
        <dbReference type="SMART" id="SM00849"/>
    </source>
</evidence>
<feature type="domain" description="Metallo-beta-lactamase" evidence="2">
    <location>
        <begin position="35"/>
        <end position="220"/>
    </location>
</feature>
<evidence type="ECO:0000313" key="3">
    <source>
        <dbReference type="EMBL" id="AJD47217.1"/>
    </source>
</evidence>
<dbReference type="Proteomes" id="UP000006764">
    <property type="component" value="Chromosome"/>
</dbReference>
<evidence type="ECO:0000256" key="1">
    <source>
        <dbReference type="SAM" id="SignalP"/>
    </source>
</evidence>
<dbReference type="AlphaFoldDB" id="A0A0B4XLF6"/>
<dbReference type="SUPFAM" id="SSF56281">
    <property type="entry name" value="Metallo-hydrolase/oxidoreductase"/>
    <property type="match status" value="1"/>
</dbReference>
<keyword evidence="4" id="KW-1185">Reference proteome</keyword>
<feature type="signal peptide" evidence="1">
    <location>
        <begin position="1"/>
        <end position="20"/>
    </location>
</feature>
<dbReference type="InterPro" id="IPR050855">
    <property type="entry name" value="NDM-1-like"/>
</dbReference>
<dbReference type="EMBL" id="CP004387">
    <property type="protein sequence ID" value="AJD47217.1"/>
    <property type="molecule type" value="Genomic_DNA"/>
</dbReference>
<protein>
    <submittedName>
        <fullName evidence="3">Beta-lactamase</fullName>
    </submittedName>
</protein>
<dbReference type="InterPro" id="IPR001279">
    <property type="entry name" value="Metallo-B-lactamas"/>
</dbReference>
<dbReference type="Pfam" id="PF00753">
    <property type="entry name" value="Lactamase_B"/>
    <property type="match status" value="1"/>
</dbReference>
<dbReference type="PANTHER" id="PTHR42951">
    <property type="entry name" value="METALLO-BETA-LACTAMASE DOMAIN-CONTAINING"/>
    <property type="match status" value="1"/>
</dbReference>
<dbReference type="RefSeq" id="WP_008738083.1">
    <property type="nucleotide sequence ID" value="NZ_CP004387.1"/>
</dbReference>
<dbReference type="HOGENOM" id="CLU_054962_2_0_6"/>
<reference evidence="3 4" key="1">
    <citation type="journal article" date="2012" name="J. Bacteriol.">
        <title>Genome sequence of an alkane-degrading bacterium, Alcanivorax pacificus type strain W11-5, isolated from deep sea sediment.</title>
        <authorList>
            <person name="Lai Q."/>
            <person name="Shao Z."/>
        </authorList>
    </citation>
    <scope>NUCLEOTIDE SEQUENCE [LARGE SCALE GENOMIC DNA]</scope>
    <source>
        <strain evidence="3 4">W11-5</strain>
    </source>
</reference>
<dbReference type="OrthoDB" id="8441428at2"/>
<evidence type="ECO:0000313" key="4">
    <source>
        <dbReference type="Proteomes" id="UP000006764"/>
    </source>
</evidence>